<keyword evidence="2" id="KW-0238">DNA-binding</keyword>
<evidence type="ECO:0000256" key="2">
    <source>
        <dbReference type="ARBA" id="ARBA00023125"/>
    </source>
</evidence>
<evidence type="ECO:0000259" key="4">
    <source>
        <dbReference type="PROSITE" id="PS01124"/>
    </source>
</evidence>
<dbReference type="PROSITE" id="PS01124">
    <property type="entry name" value="HTH_ARAC_FAMILY_2"/>
    <property type="match status" value="1"/>
</dbReference>
<dbReference type="EMBL" id="RQGH01000026">
    <property type="protein sequence ID" value="TGL65101.1"/>
    <property type="molecule type" value="Genomic_DNA"/>
</dbReference>
<dbReference type="GO" id="GO:0043565">
    <property type="term" value="F:sequence-specific DNA binding"/>
    <property type="evidence" value="ECO:0007669"/>
    <property type="project" value="InterPro"/>
</dbReference>
<feature type="domain" description="HTH araC/xylS-type" evidence="4">
    <location>
        <begin position="152"/>
        <end position="251"/>
    </location>
</feature>
<evidence type="ECO:0000313" key="5">
    <source>
        <dbReference type="EMBL" id="TGL65101.1"/>
    </source>
</evidence>
<comment type="caution">
    <text evidence="5">The sequence shown here is derived from an EMBL/GenBank/DDBJ whole genome shotgun (WGS) entry which is preliminary data.</text>
</comment>
<organism evidence="5 6">
    <name type="scientific">Leptospira jelokensis</name>
    <dbReference type="NCBI Taxonomy" id="2484931"/>
    <lineage>
        <taxon>Bacteria</taxon>
        <taxon>Pseudomonadati</taxon>
        <taxon>Spirochaetota</taxon>
        <taxon>Spirochaetia</taxon>
        <taxon>Leptospirales</taxon>
        <taxon>Leptospiraceae</taxon>
        <taxon>Leptospira</taxon>
    </lineage>
</organism>
<dbReference type="SMART" id="SM00342">
    <property type="entry name" value="HTH_ARAC"/>
    <property type="match status" value="1"/>
</dbReference>
<dbReference type="RefSeq" id="WP_135642751.1">
    <property type="nucleotide sequence ID" value="NZ_RQGH01000026.1"/>
</dbReference>
<dbReference type="InterPro" id="IPR018060">
    <property type="entry name" value="HTH_AraC"/>
</dbReference>
<protein>
    <submittedName>
        <fullName evidence="5">AraC family transcriptional regulator</fullName>
    </submittedName>
</protein>
<name>A0A4Z1A592_9LEPT</name>
<dbReference type="AlphaFoldDB" id="A0A4Z1A592"/>
<proteinExistence type="predicted"/>
<accession>A0A4Z1A592</accession>
<dbReference type="SUPFAM" id="SSF46689">
    <property type="entry name" value="Homeodomain-like"/>
    <property type="match status" value="1"/>
</dbReference>
<dbReference type="PANTHER" id="PTHR43280">
    <property type="entry name" value="ARAC-FAMILY TRANSCRIPTIONAL REGULATOR"/>
    <property type="match status" value="1"/>
</dbReference>
<dbReference type="Proteomes" id="UP000297567">
    <property type="component" value="Unassembled WGS sequence"/>
</dbReference>
<evidence type="ECO:0000313" key="6">
    <source>
        <dbReference type="Proteomes" id="UP000297567"/>
    </source>
</evidence>
<dbReference type="Gene3D" id="1.10.10.60">
    <property type="entry name" value="Homeodomain-like"/>
    <property type="match status" value="1"/>
</dbReference>
<dbReference type="GO" id="GO:0003700">
    <property type="term" value="F:DNA-binding transcription factor activity"/>
    <property type="evidence" value="ECO:0007669"/>
    <property type="project" value="InterPro"/>
</dbReference>
<evidence type="ECO:0000256" key="3">
    <source>
        <dbReference type="ARBA" id="ARBA00023163"/>
    </source>
</evidence>
<keyword evidence="3" id="KW-0804">Transcription</keyword>
<dbReference type="Pfam" id="PF12833">
    <property type="entry name" value="HTH_18"/>
    <property type="match status" value="1"/>
</dbReference>
<keyword evidence="6" id="KW-1185">Reference proteome</keyword>
<dbReference type="PANTHER" id="PTHR43280:SF2">
    <property type="entry name" value="HTH-TYPE TRANSCRIPTIONAL REGULATOR EXSA"/>
    <property type="match status" value="1"/>
</dbReference>
<keyword evidence="1" id="KW-0805">Transcription regulation</keyword>
<dbReference type="InterPro" id="IPR009057">
    <property type="entry name" value="Homeodomain-like_sf"/>
</dbReference>
<sequence length="261" mass="30541">MSIFWIHPSFVLQYEKRNLQYGTHSHHAVQILFSPNESFKITSNHIFEIHKQLIVIPHNSIHKFSIKNPYLSIYLDPKSIVANKILNYAAARIDFNLKLSKFLKFYKDISSKQISPKNIPKRLEEVLLDLLNESNSQNCFGTNKNIMDERVSICLDLIERYSYQGEPIKPSQLAKSCNLSMFRLVHLFSENVGIPIRTYALWCKMRNAISFLMSKESMLDSSYLAYFSDQSHFSRSFKRMFGINPSEIFQDPSKFETFFIL</sequence>
<evidence type="ECO:0000256" key="1">
    <source>
        <dbReference type="ARBA" id="ARBA00023015"/>
    </source>
</evidence>
<reference evidence="5" key="1">
    <citation type="journal article" date="2019" name="PLoS Negl. Trop. Dis.">
        <title>Revisiting the worldwide diversity of Leptospira species in the environment.</title>
        <authorList>
            <person name="Vincent A.T."/>
            <person name="Schiettekatte O."/>
            <person name="Bourhy P."/>
            <person name="Veyrier F.J."/>
            <person name="Picardeau M."/>
        </authorList>
    </citation>
    <scope>NUCLEOTIDE SEQUENCE [LARGE SCALE GENOMIC DNA]</scope>
    <source>
        <strain evidence="5">201702451</strain>
    </source>
</reference>
<gene>
    <name evidence="5" type="ORF">EHQ62_10965</name>
</gene>